<evidence type="ECO:0000313" key="8">
    <source>
        <dbReference type="Proteomes" id="UP000244956"/>
    </source>
</evidence>
<sequence>MEEGFNQALILLGVGMLTVFSVLLFVVLIGNGIIFFTNRFFPEFETTNNKHNGNSDIDSTKMAAIVAAVKKVSGGKGRIVKINRK</sequence>
<comment type="subcellular location">
    <subcellularLocation>
        <location evidence="1">Cell membrane</location>
    </subcellularLocation>
</comment>
<feature type="transmembrane region" description="Helical" evidence="6">
    <location>
        <begin position="12"/>
        <end position="36"/>
    </location>
</feature>
<protein>
    <recommendedName>
        <fullName evidence="9">Oxaloacetate decarboxylase</fullName>
    </recommendedName>
</protein>
<accession>A0A2U2B5L5</accession>
<evidence type="ECO:0000256" key="4">
    <source>
        <dbReference type="ARBA" id="ARBA00022989"/>
    </source>
</evidence>
<dbReference type="OrthoDB" id="1123024at2"/>
<evidence type="ECO:0000313" key="7">
    <source>
        <dbReference type="EMBL" id="PWD98345.1"/>
    </source>
</evidence>
<dbReference type="EMBL" id="QEWP01000016">
    <property type="protein sequence ID" value="PWD98345.1"/>
    <property type="molecule type" value="Genomic_DNA"/>
</dbReference>
<dbReference type="Pfam" id="PF04277">
    <property type="entry name" value="OAD_gamma"/>
    <property type="match status" value="1"/>
</dbReference>
<dbReference type="InterPro" id="IPR005899">
    <property type="entry name" value="Na_pump_deCOase"/>
</dbReference>
<keyword evidence="2" id="KW-1003">Cell membrane</keyword>
<dbReference type="GO" id="GO:0005886">
    <property type="term" value="C:plasma membrane"/>
    <property type="evidence" value="ECO:0007669"/>
    <property type="project" value="UniProtKB-SubCell"/>
</dbReference>
<dbReference type="GO" id="GO:0015081">
    <property type="term" value="F:sodium ion transmembrane transporter activity"/>
    <property type="evidence" value="ECO:0007669"/>
    <property type="project" value="InterPro"/>
</dbReference>
<name>A0A2U2B5L5_9BACT</name>
<keyword evidence="8" id="KW-1185">Reference proteome</keyword>
<comment type="caution">
    <text evidence="7">The sequence shown here is derived from an EMBL/GenBank/DDBJ whole genome shotgun (WGS) entry which is preliminary data.</text>
</comment>
<evidence type="ECO:0000256" key="1">
    <source>
        <dbReference type="ARBA" id="ARBA00004236"/>
    </source>
</evidence>
<keyword evidence="4 6" id="KW-1133">Transmembrane helix</keyword>
<evidence type="ECO:0008006" key="9">
    <source>
        <dbReference type="Google" id="ProtNLM"/>
    </source>
</evidence>
<evidence type="ECO:0000256" key="2">
    <source>
        <dbReference type="ARBA" id="ARBA00022475"/>
    </source>
</evidence>
<organism evidence="7 8">
    <name type="scientific">Marinilabilia rubra</name>
    <dbReference type="NCBI Taxonomy" id="2162893"/>
    <lineage>
        <taxon>Bacteria</taxon>
        <taxon>Pseudomonadati</taxon>
        <taxon>Bacteroidota</taxon>
        <taxon>Bacteroidia</taxon>
        <taxon>Marinilabiliales</taxon>
        <taxon>Marinilabiliaceae</taxon>
        <taxon>Marinilabilia</taxon>
    </lineage>
</organism>
<dbReference type="AlphaFoldDB" id="A0A2U2B5L5"/>
<dbReference type="GO" id="GO:0036376">
    <property type="term" value="P:sodium ion export across plasma membrane"/>
    <property type="evidence" value="ECO:0007669"/>
    <property type="project" value="InterPro"/>
</dbReference>
<gene>
    <name evidence="7" type="ORF">DDZ16_16345</name>
</gene>
<proteinExistence type="predicted"/>
<dbReference type="RefSeq" id="WP_109265556.1">
    <property type="nucleotide sequence ID" value="NZ_QEWP01000016.1"/>
</dbReference>
<reference evidence="7 8" key="1">
    <citation type="submission" date="2018-05" db="EMBL/GenBank/DDBJ databases">
        <title>Marinilabilia rubrum sp. nov., isolated from saltern sediment.</title>
        <authorList>
            <person name="Zhang R."/>
        </authorList>
    </citation>
    <scope>NUCLEOTIDE SEQUENCE [LARGE SCALE GENOMIC DNA]</scope>
    <source>
        <strain evidence="7 8">WTE16</strain>
    </source>
</reference>
<keyword evidence="5 6" id="KW-0472">Membrane</keyword>
<dbReference type="Proteomes" id="UP000244956">
    <property type="component" value="Unassembled WGS sequence"/>
</dbReference>
<evidence type="ECO:0000256" key="3">
    <source>
        <dbReference type="ARBA" id="ARBA00022692"/>
    </source>
</evidence>
<keyword evidence="3 6" id="KW-0812">Transmembrane</keyword>
<evidence type="ECO:0000256" key="6">
    <source>
        <dbReference type="SAM" id="Phobius"/>
    </source>
</evidence>
<evidence type="ECO:0000256" key="5">
    <source>
        <dbReference type="ARBA" id="ARBA00023136"/>
    </source>
</evidence>